<keyword evidence="2" id="KW-0560">Oxidoreductase</keyword>
<dbReference type="AlphaFoldDB" id="A0A318R2B3"/>
<sequence length="343" mass="38543">MSDNFNLIDPNYYISPLDVSDYEIGFLMKILKKMLLIRFTEECLASNKKEGKIGSPVHLGIGQEAIATAISECLNKEDYIFGNHRSHSHVLSLGTNLQSFFAEILCKSSGLSGGRGGSMHLIDESVGFYGSVPIVAGTVPLAVGAGFTSKLKKNKSISVSYFGDGAIEEGVVHESLNLARINQLPVIFVLENNLFSSHLHISQRQPSPFSSRYSKANDIESFLVDGNNVLELFKCASKIISNCRNKHRPYFIEAVTYRWLGHVDWREDIDVGVSRSKTDIEKWKRRDPIKRLEDSLLNKCLTTKKDLKNIRDELKSYVEESWIKALNASKPNPDSLIDHVYRQ</sequence>
<dbReference type="GO" id="GO:0006086">
    <property type="term" value="P:pyruvate decarboxylation to acetyl-CoA"/>
    <property type="evidence" value="ECO:0007669"/>
    <property type="project" value="TreeGrafter"/>
</dbReference>
<dbReference type="GO" id="GO:0004739">
    <property type="term" value="F:pyruvate dehydrogenase (acetyl-transferring) activity"/>
    <property type="evidence" value="ECO:0007669"/>
    <property type="project" value="TreeGrafter"/>
</dbReference>
<dbReference type="Proteomes" id="UP000247807">
    <property type="component" value="Unassembled WGS sequence"/>
</dbReference>
<gene>
    <name evidence="5" type="ORF">DNJ73_04300</name>
</gene>
<evidence type="ECO:0000259" key="4">
    <source>
        <dbReference type="Pfam" id="PF00676"/>
    </source>
</evidence>
<dbReference type="PANTHER" id="PTHR11516:SF60">
    <property type="entry name" value="PYRUVATE DEHYDROGENASE E1 COMPONENT SUBUNIT ALPHA"/>
    <property type="match status" value="1"/>
</dbReference>
<accession>A0A318R2B3</accession>
<comment type="caution">
    <text evidence="5">The sequence shown here is derived from an EMBL/GenBank/DDBJ whole genome shotgun (WGS) entry which is preliminary data.</text>
</comment>
<organism evidence="5 6">
    <name type="scientific">Prochlorococcus marinus XMU1408</name>
    <dbReference type="NCBI Taxonomy" id="2213228"/>
    <lineage>
        <taxon>Bacteria</taxon>
        <taxon>Bacillati</taxon>
        <taxon>Cyanobacteriota</taxon>
        <taxon>Cyanophyceae</taxon>
        <taxon>Synechococcales</taxon>
        <taxon>Prochlorococcaceae</taxon>
        <taxon>Prochlorococcus</taxon>
    </lineage>
</organism>
<evidence type="ECO:0000256" key="3">
    <source>
        <dbReference type="ARBA" id="ARBA00023052"/>
    </source>
</evidence>
<dbReference type="RefSeq" id="WP_158466468.1">
    <property type="nucleotide sequence ID" value="NZ_QJUE01000002.1"/>
</dbReference>
<dbReference type="InterPro" id="IPR001017">
    <property type="entry name" value="DH_E1"/>
</dbReference>
<evidence type="ECO:0000256" key="1">
    <source>
        <dbReference type="ARBA" id="ARBA00001964"/>
    </source>
</evidence>
<protein>
    <submittedName>
        <fullName evidence="5">Dehydrogenase</fullName>
    </submittedName>
</protein>
<feature type="domain" description="Dehydrogenase E1 component" evidence="4">
    <location>
        <begin position="32"/>
        <end position="333"/>
    </location>
</feature>
<dbReference type="EMBL" id="QJUE01000002">
    <property type="protein sequence ID" value="PYE02975.1"/>
    <property type="molecule type" value="Genomic_DNA"/>
</dbReference>
<evidence type="ECO:0000313" key="5">
    <source>
        <dbReference type="EMBL" id="PYE02975.1"/>
    </source>
</evidence>
<dbReference type="SUPFAM" id="SSF52518">
    <property type="entry name" value="Thiamin diphosphate-binding fold (THDP-binding)"/>
    <property type="match status" value="1"/>
</dbReference>
<reference evidence="5 6" key="1">
    <citation type="journal article" date="2018" name="Appl. Environ. Microbiol.">
        <title>Genome rearrangement shapes Prochlorococcus ecological adaptation.</title>
        <authorList>
            <person name="Yan W."/>
            <person name="Wei S."/>
            <person name="Wang Q."/>
            <person name="Xiao X."/>
            <person name="Zeng Q."/>
            <person name="Jiao N."/>
            <person name="Zhang R."/>
        </authorList>
    </citation>
    <scope>NUCLEOTIDE SEQUENCE [LARGE SCALE GENOMIC DNA]</scope>
    <source>
        <strain evidence="5 6">XMU1408</strain>
    </source>
</reference>
<keyword evidence="3" id="KW-0786">Thiamine pyrophosphate</keyword>
<dbReference type="InterPro" id="IPR029061">
    <property type="entry name" value="THDP-binding"/>
</dbReference>
<dbReference type="PANTHER" id="PTHR11516">
    <property type="entry name" value="PYRUVATE DEHYDROGENASE E1 COMPONENT, ALPHA SUBUNIT BACTERIAL AND ORGANELLAR"/>
    <property type="match status" value="1"/>
</dbReference>
<dbReference type="Pfam" id="PF00676">
    <property type="entry name" value="E1_dh"/>
    <property type="match status" value="1"/>
</dbReference>
<dbReference type="OrthoDB" id="9766715at2"/>
<dbReference type="InterPro" id="IPR050642">
    <property type="entry name" value="PDH_E1_Alpha_Subunit"/>
</dbReference>
<comment type="cofactor">
    <cofactor evidence="1">
        <name>thiamine diphosphate</name>
        <dbReference type="ChEBI" id="CHEBI:58937"/>
    </cofactor>
</comment>
<dbReference type="Gene3D" id="3.40.50.970">
    <property type="match status" value="1"/>
</dbReference>
<dbReference type="CDD" id="cd02000">
    <property type="entry name" value="TPP_E1_PDC_ADC_BCADC"/>
    <property type="match status" value="1"/>
</dbReference>
<name>A0A318R2B3_PROMR</name>
<evidence type="ECO:0000256" key="2">
    <source>
        <dbReference type="ARBA" id="ARBA00023002"/>
    </source>
</evidence>
<evidence type="ECO:0000313" key="6">
    <source>
        <dbReference type="Proteomes" id="UP000247807"/>
    </source>
</evidence>
<proteinExistence type="predicted"/>